<proteinExistence type="predicted"/>
<evidence type="ECO:0000256" key="2">
    <source>
        <dbReference type="SAM" id="Phobius"/>
    </source>
</evidence>
<evidence type="ECO:0000313" key="4">
    <source>
        <dbReference type="Proteomes" id="UP000580250"/>
    </source>
</evidence>
<dbReference type="AlphaFoldDB" id="A0A6V7WLE9"/>
<evidence type="ECO:0000256" key="1">
    <source>
        <dbReference type="SAM" id="MobiDB-lite"/>
    </source>
</evidence>
<evidence type="ECO:0000313" key="3">
    <source>
        <dbReference type="EMBL" id="CAD2187838.1"/>
    </source>
</evidence>
<feature type="region of interest" description="Disordered" evidence="1">
    <location>
        <begin position="118"/>
        <end position="152"/>
    </location>
</feature>
<keyword evidence="2" id="KW-0472">Membrane</keyword>
<accession>A0A6V7WLE9</accession>
<name>A0A6V7WLE9_MELEN</name>
<sequence>MPKTMCAIFASSFPVPGAVSSIICFIFLIYSGATILFCCKKSKAQKKRKNKANKDSRMSRASKNCELLRGFSRNFRKKFFQKFSAFEEKRRKSGKYGGGDDYQSLAGLDGDMFVKGGANKRIDSPARGRRGKQRRGGEYQDDIEEDEDVMPFTQSDIKLPGKSLLSKDTIRSRQSIVASTKQSKIQNKGASLFI</sequence>
<reference evidence="3 4" key="1">
    <citation type="submission" date="2020-08" db="EMBL/GenBank/DDBJ databases">
        <authorList>
            <person name="Koutsovoulos G."/>
            <person name="Danchin GJ E."/>
        </authorList>
    </citation>
    <scope>NUCLEOTIDE SEQUENCE [LARGE SCALE GENOMIC DNA]</scope>
</reference>
<feature type="compositionally biased region" description="Acidic residues" evidence="1">
    <location>
        <begin position="139"/>
        <end position="149"/>
    </location>
</feature>
<organism evidence="3 4">
    <name type="scientific">Meloidogyne enterolobii</name>
    <name type="common">Root-knot nematode worm</name>
    <name type="synonym">Meloidogyne mayaguensis</name>
    <dbReference type="NCBI Taxonomy" id="390850"/>
    <lineage>
        <taxon>Eukaryota</taxon>
        <taxon>Metazoa</taxon>
        <taxon>Ecdysozoa</taxon>
        <taxon>Nematoda</taxon>
        <taxon>Chromadorea</taxon>
        <taxon>Rhabditida</taxon>
        <taxon>Tylenchina</taxon>
        <taxon>Tylenchomorpha</taxon>
        <taxon>Tylenchoidea</taxon>
        <taxon>Meloidogynidae</taxon>
        <taxon>Meloidogyninae</taxon>
        <taxon>Meloidogyne</taxon>
    </lineage>
</organism>
<gene>
    <name evidence="3" type="ORF">MENT_LOCUS40448</name>
</gene>
<comment type="caution">
    <text evidence="3">The sequence shown here is derived from an EMBL/GenBank/DDBJ whole genome shotgun (WGS) entry which is preliminary data.</text>
</comment>
<dbReference type="Proteomes" id="UP000580250">
    <property type="component" value="Unassembled WGS sequence"/>
</dbReference>
<feature type="transmembrane region" description="Helical" evidence="2">
    <location>
        <begin position="18"/>
        <end position="39"/>
    </location>
</feature>
<keyword evidence="2" id="KW-1133">Transmembrane helix</keyword>
<protein>
    <submittedName>
        <fullName evidence="3">Uncharacterized protein</fullName>
    </submittedName>
</protein>
<dbReference type="EMBL" id="CAJEWN010000657">
    <property type="protein sequence ID" value="CAD2187838.1"/>
    <property type="molecule type" value="Genomic_DNA"/>
</dbReference>
<keyword evidence="2" id="KW-0812">Transmembrane</keyword>